<feature type="transmembrane region" description="Helical" evidence="2">
    <location>
        <begin position="20"/>
        <end position="40"/>
    </location>
</feature>
<evidence type="ECO:0000313" key="3">
    <source>
        <dbReference type="EMBL" id="OGD62572.1"/>
    </source>
</evidence>
<evidence type="ECO:0000313" key="4">
    <source>
        <dbReference type="Proteomes" id="UP000177006"/>
    </source>
</evidence>
<sequence length="262" mass="28686">MEKTDKKTFQLNPKWREKLVPLAVVIIVVLGSALFGGRLLNVLVSQQLTIQENQQKVSNLKKKLSFLEETNQAALQQQVVAVENVLPSYKPALNLLLSLSKLAHKEKVILSGITINPGKIEELTDETENLSLERSRAGSAVPTLKDFTIDFTIEGTLSQLGVFITELEKTTPIMKIEKLSLSLPDNQPGVRSGSGPAKIGLTVKVFYQKPPTSLGAVADPLVELTAEETKIAKRLSEFVFYQAVEPTATVGKQNIFTPPLSP</sequence>
<evidence type="ECO:0000256" key="2">
    <source>
        <dbReference type="SAM" id="Phobius"/>
    </source>
</evidence>
<name>A0A1F5E5A0_9BACT</name>
<dbReference type="AlphaFoldDB" id="A0A1F5E5A0"/>
<gene>
    <name evidence="3" type="ORF">A2160_06025</name>
</gene>
<dbReference type="InterPro" id="IPR014717">
    <property type="entry name" value="Transl_elong_EF1B/ribsomal_bS6"/>
</dbReference>
<accession>A0A1F5E5A0</accession>
<proteinExistence type="predicted"/>
<dbReference type="STRING" id="1797457.A2160_06025"/>
<dbReference type="EMBL" id="MEZK01000020">
    <property type="protein sequence ID" value="OGD62572.1"/>
    <property type="molecule type" value="Genomic_DNA"/>
</dbReference>
<organism evidence="3 4">
    <name type="scientific">Candidatus Beckwithbacteria bacterium RBG_13_42_9</name>
    <dbReference type="NCBI Taxonomy" id="1797457"/>
    <lineage>
        <taxon>Bacteria</taxon>
        <taxon>Candidatus Beckwithiibacteriota</taxon>
    </lineage>
</organism>
<evidence type="ECO:0008006" key="5">
    <source>
        <dbReference type="Google" id="ProtNLM"/>
    </source>
</evidence>
<reference evidence="3 4" key="1">
    <citation type="journal article" date="2016" name="Nat. Commun.">
        <title>Thousands of microbial genomes shed light on interconnected biogeochemical processes in an aquifer system.</title>
        <authorList>
            <person name="Anantharaman K."/>
            <person name="Brown C.T."/>
            <person name="Hug L.A."/>
            <person name="Sharon I."/>
            <person name="Castelle C.J."/>
            <person name="Probst A.J."/>
            <person name="Thomas B.C."/>
            <person name="Singh A."/>
            <person name="Wilkins M.J."/>
            <person name="Karaoz U."/>
            <person name="Brodie E.L."/>
            <person name="Williams K.H."/>
            <person name="Hubbard S.S."/>
            <person name="Banfield J.F."/>
        </authorList>
    </citation>
    <scope>NUCLEOTIDE SEQUENCE [LARGE SCALE GENOMIC DNA]</scope>
</reference>
<dbReference type="Proteomes" id="UP000177006">
    <property type="component" value="Unassembled WGS sequence"/>
</dbReference>
<feature type="coiled-coil region" evidence="1">
    <location>
        <begin position="43"/>
        <end position="77"/>
    </location>
</feature>
<keyword evidence="2" id="KW-0472">Membrane</keyword>
<protein>
    <recommendedName>
        <fullName evidence="5">Pilus assembly protein PilO</fullName>
    </recommendedName>
</protein>
<comment type="caution">
    <text evidence="3">The sequence shown here is derived from an EMBL/GenBank/DDBJ whole genome shotgun (WGS) entry which is preliminary data.</text>
</comment>
<evidence type="ECO:0000256" key="1">
    <source>
        <dbReference type="SAM" id="Coils"/>
    </source>
</evidence>
<keyword evidence="2" id="KW-1133">Transmembrane helix</keyword>
<keyword evidence="1" id="KW-0175">Coiled coil</keyword>
<dbReference type="Gene3D" id="3.30.70.60">
    <property type="match status" value="1"/>
</dbReference>
<keyword evidence="2" id="KW-0812">Transmembrane</keyword>